<feature type="transmembrane region" description="Helical" evidence="1">
    <location>
        <begin position="636"/>
        <end position="654"/>
    </location>
</feature>
<name>A0A4U1B1V9_9GAMM</name>
<dbReference type="RefSeq" id="WP_136737125.1">
    <property type="nucleotide sequence ID" value="NZ_SWDB01000039.1"/>
</dbReference>
<keyword evidence="2" id="KW-0732">Signal</keyword>
<proteinExistence type="predicted"/>
<feature type="transmembrane region" description="Helical" evidence="1">
    <location>
        <begin position="592"/>
        <end position="616"/>
    </location>
</feature>
<feature type="transmembrane region" description="Helical" evidence="1">
    <location>
        <begin position="666"/>
        <end position="685"/>
    </location>
</feature>
<comment type="caution">
    <text evidence="3">The sequence shown here is derived from an EMBL/GenBank/DDBJ whole genome shotgun (WGS) entry which is preliminary data.</text>
</comment>
<dbReference type="OrthoDB" id="6394905at2"/>
<feature type="signal peptide" evidence="2">
    <location>
        <begin position="1"/>
        <end position="22"/>
    </location>
</feature>
<accession>A0A4U1B1V9</accession>
<sequence>MTPAIFRVLLLFVLMFSGACYADEEDYKKQDPIQILVFDDDLNQAGNEIFIRSIQNTLEAIQLDEEFFNTGENPLSTSNKISKFTAPFQFVRFSVTSNDCGASIDNVANWSRVGLILGPLTSGCTIKLLTLLEEKKLTIPVLNSTATRADINLNEEKQRLYSSFYRTVHSDDKRVLNVVNKLQKSQQDSGDVSDFKVYIFFQRDDKYSEGLAYHLINILSGKGVKLNATYLCFAESNVHCRNMENPADAPILASDSQASDSSQATESQLPVEIYDPIKELIADYDGYQLFTNKTNSPDDDAEAPNAVIFATSGDDKSMAGVRQFYWLVNNNFKTRFYGFGTPESYPFLRANSLLISMPTLQLYESQFSSKVAQFNPRQAHYLATVLATELTYKLMRDFTPEDKTFITQLAEQASNSLSANSGHNTLSKFIDISDSWCQNNTVLCFRLYANQTLSRETFRTQLTHEKYRFNHYGDMVSDMVSATLFKKEAQFNLKNREQVVVKPDDIIATVDRKFVQLFSGSILIAGNVTKPALNKNYKIRIRQQNNGDDDPEIINLPVAEDGSFSLKYTPMQMGGFDISFYRDKFRLQSQPLFFHVTLPSNPIWSLLIAFGATLLYHRDLVANRQFSRLRRPLTEALLATILFYVCFVILKEFFGDLTPPALNSDHSLNPGLIGLICAVLGMKVLDPIINVMKNIKSDNSG</sequence>
<feature type="chain" id="PRO_5020296950" description="Receptor ligand binding region domain-containing protein" evidence="2">
    <location>
        <begin position="23"/>
        <end position="701"/>
    </location>
</feature>
<keyword evidence="1" id="KW-0472">Membrane</keyword>
<dbReference type="AlphaFoldDB" id="A0A4U1B1V9"/>
<gene>
    <name evidence="3" type="ORF">E8M12_15235</name>
</gene>
<evidence type="ECO:0008006" key="5">
    <source>
        <dbReference type="Google" id="ProtNLM"/>
    </source>
</evidence>
<evidence type="ECO:0000313" key="4">
    <source>
        <dbReference type="Proteomes" id="UP000307999"/>
    </source>
</evidence>
<evidence type="ECO:0000313" key="3">
    <source>
        <dbReference type="EMBL" id="TKB43346.1"/>
    </source>
</evidence>
<dbReference type="PROSITE" id="PS51257">
    <property type="entry name" value="PROKAR_LIPOPROTEIN"/>
    <property type="match status" value="1"/>
</dbReference>
<keyword evidence="1" id="KW-1133">Transmembrane helix</keyword>
<evidence type="ECO:0000256" key="2">
    <source>
        <dbReference type="SAM" id="SignalP"/>
    </source>
</evidence>
<keyword evidence="1" id="KW-0812">Transmembrane</keyword>
<dbReference type="Gene3D" id="3.40.50.2300">
    <property type="match status" value="1"/>
</dbReference>
<dbReference type="Proteomes" id="UP000307999">
    <property type="component" value="Unassembled WGS sequence"/>
</dbReference>
<protein>
    <recommendedName>
        <fullName evidence="5">Receptor ligand binding region domain-containing protein</fullName>
    </recommendedName>
</protein>
<organism evidence="3 4">
    <name type="scientific">Thalassotalea mangrovi</name>
    <dbReference type="NCBI Taxonomy" id="2572245"/>
    <lineage>
        <taxon>Bacteria</taxon>
        <taxon>Pseudomonadati</taxon>
        <taxon>Pseudomonadota</taxon>
        <taxon>Gammaproteobacteria</taxon>
        <taxon>Alteromonadales</taxon>
        <taxon>Colwelliaceae</taxon>
        <taxon>Thalassotalea</taxon>
    </lineage>
</organism>
<keyword evidence="4" id="KW-1185">Reference proteome</keyword>
<dbReference type="EMBL" id="SWDB01000039">
    <property type="protein sequence ID" value="TKB43346.1"/>
    <property type="molecule type" value="Genomic_DNA"/>
</dbReference>
<reference evidence="3 4" key="1">
    <citation type="submission" date="2019-04" db="EMBL/GenBank/DDBJ databases">
        <title>Thalassotalea guangxiensis sp. nov., isolated from sediment of the coastal wetland.</title>
        <authorList>
            <person name="Zheng S."/>
            <person name="Zhang D."/>
        </authorList>
    </citation>
    <scope>NUCLEOTIDE SEQUENCE [LARGE SCALE GENOMIC DNA]</scope>
    <source>
        <strain evidence="3 4">ZS-4</strain>
    </source>
</reference>
<evidence type="ECO:0000256" key="1">
    <source>
        <dbReference type="SAM" id="Phobius"/>
    </source>
</evidence>